<feature type="domain" description="Aminotransferase-like plant mobile" evidence="2">
    <location>
        <begin position="53"/>
        <end position="410"/>
    </location>
</feature>
<sequence length="703" mass="79342">MPPCQIHSAPSPPPKKDLSSSVSFKGWRFANKAFKLWVGKMAALHRGTWRKAGIYEAVMASTYKISKNTDLVLGIAEKWCPDTNTFVFSWGEATITLEDVMLLSGLPVLGSPVFAALDSSGEKIKAKLDFEWCAIKRRGNVNFVTTVTWIKRFMDRVDEYDEHVAFLVLWLTYFVLPSRYHHVSQDVFPIAIHLSRGTRVALAPAVLAHLYADLSLLKTHITSFSESTNTACIDLTALFKLVQVWTWERFTELQPEPNPLLKDEPRLALWSEMKQTTTDARLILDNSNIDSFEWRPYTKTVENWRFPLFYPEQAMRVPVSSSLDDELISFARCIRVSELVGVDNVEHYFPNRVASQFGILQDVPHNVHRDNRARGAAWSDYNKPISAMELCIPSRSMIPRVTTRFCEWWRKTFPEFQKYSSKEKGVVESAETSNARNIIGDSIVPSGARMNSTSSESSDEITISERLNKRKCMEEARDKRRKGMEEARDKRRKYVNQARETGSKTVAGESGKNMALIPFVGNKSSDPPLGGNKRALDIVVSNADLIDDGSKKPKCMEQARDKRRKYTSQPPEIGSKSMSDESGNNIALIPFVGNKTSDPPLGGNEGLLDIVVYGSNADLIDDGSNKPECLLKEDGIIAGRSDEKLCSNEAKKEVDDSYEKRFEELKVMSSTLEETINKVLKKVTLMKERKVEKLRKIAAARLI</sequence>
<proteinExistence type="predicted"/>
<evidence type="ECO:0000313" key="4">
    <source>
        <dbReference type="RefSeq" id="XP_019091146.1"/>
    </source>
</evidence>
<accession>A0ABM1QWK8</accession>
<feature type="region of interest" description="Disordered" evidence="1">
    <location>
        <begin position="443"/>
        <end position="462"/>
    </location>
</feature>
<dbReference type="InterPro" id="IPR044824">
    <property type="entry name" value="MAIN-like"/>
</dbReference>
<protein>
    <submittedName>
        <fullName evidence="4">Uncharacterized protein LOC104744028</fullName>
    </submittedName>
</protein>
<evidence type="ECO:0000256" key="1">
    <source>
        <dbReference type="SAM" id="MobiDB-lite"/>
    </source>
</evidence>
<dbReference type="GeneID" id="104744028"/>
<feature type="compositionally biased region" description="Basic and acidic residues" evidence="1">
    <location>
        <begin position="476"/>
        <end position="489"/>
    </location>
</feature>
<gene>
    <name evidence="4" type="primary">LOC104744028</name>
</gene>
<dbReference type="PANTHER" id="PTHR46033">
    <property type="entry name" value="PROTEIN MAIN-LIKE 2"/>
    <property type="match status" value="1"/>
</dbReference>
<reference evidence="4" key="2">
    <citation type="submission" date="2025-08" db="UniProtKB">
        <authorList>
            <consortium name="RefSeq"/>
        </authorList>
    </citation>
    <scope>IDENTIFICATION</scope>
    <source>
        <tissue evidence="4">Leaf</tissue>
    </source>
</reference>
<organism evidence="3 4">
    <name type="scientific">Camelina sativa</name>
    <name type="common">False flax</name>
    <name type="synonym">Myagrum sativum</name>
    <dbReference type="NCBI Taxonomy" id="90675"/>
    <lineage>
        <taxon>Eukaryota</taxon>
        <taxon>Viridiplantae</taxon>
        <taxon>Streptophyta</taxon>
        <taxon>Embryophyta</taxon>
        <taxon>Tracheophyta</taxon>
        <taxon>Spermatophyta</taxon>
        <taxon>Magnoliopsida</taxon>
        <taxon>eudicotyledons</taxon>
        <taxon>Gunneridae</taxon>
        <taxon>Pentapetalae</taxon>
        <taxon>rosids</taxon>
        <taxon>malvids</taxon>
        <taxon>Brassicales</taxon>
        <taxon>Brassicaceae</taxon>
        <taxon>Camelineae</taxon>
        <taxon>Camelina</taxon>
    </lineage>
</organism>
<feature type="region of interest" description="Disordered" evidence="1">
    <location>
        <begin position="476"/>
        <end position="503"/>
    </location>
</feature>
<keyword evidence="3" id="KW-1185">Reference proteome</keyword>
<name>A0ABM1QWK8_CAMSA</name>
<dbReference type="RefSeq" id="XP_019091146.1">
    <property type="nucleotide sequence ID" value="XM_019235601.1"/>
</dbReference>
<reference evidence="3" key="1">
    <citation type="journal article" date="2014" name="Nat. Commun.">
        <title>The emerging biofuel crop Camelina sativa retains a highly undifferentiated hexaploid genome structure.</title>
        <authorList>
            <person name="Kagale S."/>
            <person name="Koh C."/>
            <person name="Nixon J."/>
            <person name="Bollina V."/>
            <person name="Clarke W.E."/>
            <person name="Tuteja R."/>
            <person name="Spillane C."/>
            <person name="Robinson S.J."/>
            <person name="Links M.G."/>
            <person name="Clarke C."/>
            <person name="Higgins E.E."/>
            <person name="Huebert T."/>
            <person name="Sharpe A.G."/>
            <person name="Parkin I.A."/>
        </authorList>
    </citation>
    <scope>NUCLEOTIDE SEQUENCE [LARGE SCALE GENOMIC DNA]</scope>
    <source>
        <strain evidence="3">cv. DH55</strain>
    </source>
</reference>
<evidence type="ECO:0000313" key="3">
    <source>
        <dbReference type="Proteomes" id="UP000694864"/>
    </source>
</evidence>
<dbReference type="InterPro" id="IPR019557">
    <property type="entry name" value="AminoTfrase-like_pln_mobile"/>
</dbReference>
<evidence type="ECO:0000259" key="2">
    <source>
        <dbReference type="Pfam" id="PF10536"/>
    </source>
</evidence>
<feature type="compositionally biased region" description="Low complexity" evidence="1">
    <location>
        <begin position="452"/>
        <end position="462"/>
    </location>
</feature>
<dbReference type="PANTHER" id="PTHR46033:SF73">
    <property type="entry name" value="AMINOTRANSFERASE-LIKE, MOBILE DOMAIN PROTEIN-RELATED"/>
    <property type="match status" value="1"/>
</dbReference>
<dbReference type="Pfam" id="PF10536">
    <property type="entry name" value="PMD"/>
    <property type="match status" value="1"/>
</dbReference>
<feature type="compositionally biased region" description="Basic and acidic residues" evidence="1">
    <location>
        <begin position="549"/>
        <end position="560"/>
    </location>
</feature>
<feature type="region of interest" description="Disordered" evidence="1">
    <location>
        <begin position="549"/>
        <end position="581"/>
    </location>
</feature>
<dbReference type="Proteomes" id="UP000694864">
    <property type="component" value="Chromosome 14"/>
</dbReference>